<dbReference type="GO" id="GO:0020037">
    <property type="term" value="F:heme binding"/>
    <property type="evidence" value="ECO:0007669"/>
    <property type="project" value="InterPro"/>
</dbReference>
<keyword evidence="12" id="KW-0472">Membrane</keyword>
<evidence type="ECO:0000256" key="3">
    <source>
        <dbReference type="ARBA" id="ARBA00004406"/>
    </source>
</evidence>
<keyword evidence="10 13" id="KW-0408">Iron</keyword>
<evidence type="ECO:0000256" key="11">
    <source>
        <dbReference type="ARBA" id="ARBA00023033"/>
    </source>
</evidence>
<comment type="similarity">
    <text evidence="4 14">Belongs to the cytochrome P450 family.</text>
</comment>
<dbReference type="InterPro" id="IPR050476">
    <property type="entry name" value="Insect_CytP450_Detox"/>
</dbReference>
<feature type="binding site" description="axial binding residue" evidence="13">
    <location>
        <position position="471"/>
    </location>
    <ligand>
        <name>heme</name>
        <dbReference type="ChEBI" id="CHEBI:30413"/>
    </ligand>
    <ligandPart>
        <name>Fe</name>
        <dbReference type="ChEBI" id="CHEBI:18248"/>
    </ligandPart>
</feature>
<keyword evidence="8" id="KW-0492">Microsome</keyword>
<organism evidence="15 16">
    <name type="scientific">Pyrocoelia pectoralis</name>
    <dbReference type="NCBI Taxonomy" id="417401"/>
    <lineage>
        <taxon>Eukaryota</taxon>
        <taxon>Metazoa</taxon>
        <taxon>Ecdysozoa</taxon>
        <taxon>Arthropoda</taxon>
        <taxon>Hexapoda</taxon>
        <taxon>Insecta</taxon>
        <taxon>Pterygota</taxon>
        <taxon>Neoptera</taxon>
        <taxon>Endopterygota</taxon>
        <taxon>Coleoptera</taxon>
        <taxon>Polyphaga</taxon>
        <taxon>Elateriformia</taxon>
        <taxon>Elateroidea</taxon>
        <taxon>Lampyridae</taxon>
        <taxon>Lampyrinae</taxon>
        <taxon>Pyrocoelia</taxon>
    </lineage>
</organism>
<dbReference type="PANTHER" id="PTHR24292:SF54">
    <property type="entry name" value="CYP9F3-RELATED"/>
    <property type="match status" value="1"/>
</dbReference>
<dbReference type="InterPro" id="IPR002402">
    <property type="entry name" value="Cyt_P450_E_grp-II"/>
</dbReference>
<accession>A0AAN7V4J0</accession>
<dbReference type="AlphaFoldDB" id="A0AAN7V4J0"/>
<dbReference type="PRINTS" id="PR00385">
    <property type="entry name" value="P450"/>
</dbReference>
<dbReference type="FunFam" id="1.10.630.10:FF:000042">
    <property type="entry name" value="Cytochrome P450"/>
    <property type="match status" value="1"/>
</dbReference>
<keyword evidence="16" id="KW-1185">Reference proteome</keyword>
<dbReference type="SUPFAM" id="SSF48264">
    <property type="entry name" value="Cytochrome P450"/>
    <property type="match status" value="1"/>
</dbReference>
<dbReference type="PANTHER" id="PTHR24292">
    <property type="entry name" value="CYTOCHROME P450"/>
    <property type="match status" value="1"/>
</dbReference>
<dbReference type="GO" id="GO:0004497">
    <property type="term" value="F:monooxygenase activity"/>
    <property type="evidence" value="ECO:0007669"/>
    <property type="project" value="UniProtKB-KW"/>
</dbReference>
<evidence type="ECO:0000313" key="16">
    <source>
        <dbReference type="Proteomes" id="UP001329430"/>
    </source>
</evidence>
<dbReference type="EMBL" id="JAVRBK010000007">
    <property type="protein sequence ID" value="KAK5641875.1"/>
    <property type="molecule type" value="Genomic_DNA"/>
</dbReference>
<reference evidence="15 16" key="1">
    <citation type="journal article" date="2024" name="Insects">
        <title>An Improved Chromosome-Level Genome Assembly of the Firefly Pyrocoelia pectoralis.</title>
        <authorList>
            <person name="Fu X."/>
            <person name="Meyer-Rochow V.B."/>
            <person name="Ballantyne L."/>
            <person name="Zhu X."/>
        </authorList>
    </citation>
    <scope>NUCLEOTIDE SEQUENCE [LARGE SCALE GENOMIC DNA]</scope>
    <source>
        <strain evidence="15">XCY_ONT2</strain>
    </source>
</reference>
<dbReference type="Gene3D" id="1.10.630.10">
    <property type="entry name" value="Cytochrome P450"/>
    <property type="match status" value="1"/>
</dbReference>
<dbReference type="GO" id="GO:0016705">
    <property type="term" value="F:oxidoreductase activity, acting on paired donors, with incorporation or reduction of molecular oxygen"/>
    <property type="evidence" value="ECO:0007669"/>
    <property type="project" value="InterPro"/>
</dbReference>
<protein>
    <recommendedName>
        <fullName evidence="17">Cytochrome P450</fullName>
    </recommendedName>
</protein>
<dbReference type="InterPro" id="IPR036396">
    <property type="entry name" value="Cyt_P450_sf"/>
</dbReference>
<comment type="cofactor">
    <cofactor evidence="1 13">
        <name>heme</name>
        <dbReference type="ChEBI" id="CHEBI:30413"/>
    </cofactor>
</comment>
<dbReference type="PRINTS" id="PR00464">
    <property type="entry name" value="EP450II"/>
</dbReference>
<evidence type="ECO:0000256" key="13">
    <source>
        <dbReference type="PIRSR" id="PIRSR602402-1"/>
    </source>
</evidence>
<dbReference type="CDD" id="cd11056">
    <property type="entry name" value="CYP6-like"/>
    <property type="match status" value="1"/>
</dbReference>
<keyword evidence="9 14" id="KW-0560">Oxidoreductase</keyword>
<dbReference type="PROSITE" id="PS00086">
    <property type="entry name" value="CYTOCHROME_P450"/>
    <property type="match status" value="1"/>
</dbReference>
<evidence type="ECO:0000256" key="6">
    <source>
        <dbReference type="ARBA" id="ARBA00022723"/>
    </source>
</evidence>
<evidence type="ECO:0000256" key="10">
    <source>
        <dbReference type="ARBA" id="ARBA00023004"/>
    </source>
</evidence>
<keyword evidence="5 13" id="KW-0349">Heme</keyword>
<evidence type="ECO:0000256" key="14">
    <source>
        <dbReference type="RuleBase" id="RU000461"/>
    </source>
</evidence>
<evidence type="ECO:0000256" key="1">
    <source>
        <dbReference type="ARBA" id="ARBA00001971"/>
    </source>
</evidence>
<evidence type="ECO:0000256" key="9">
    <source>
        <dbReference type="ARBA" id="ARBA00023002"/>
    </source>
</evidence>
<evidence type="ECO:0000256" key="7">
    <source>
        <dbReference type="ARBA" id="ARBA00022824"/>
    </source>
</evidence>
<evidence type="ECO:0000256" key="5">
    <source>
        <dbReference type="ARBA" id="ARBA00022617"/>
    </source>
</evidence>
<dbReference type="InterPro" id="IPR001128">
    <property type="entry name" value="Cyt_P450"/>
</dbReference>
<comment type="caution">
    <text evidence="15">The sequence shown here is derived from an EMBL/GenBank/DDBJ whole genome shotgun (WGS) entry which is preliminary data.</text>
</comment>
<evidence type="ECO:0000256" key="8">
    <source>
        <dbReference type="ARBA" id="ARBA00022848"/>
    </source>
</evidence>
<evidence type="ECO:0000256" key="12">
    <source>
        <dbReference type="ARBA" id="ARBA00023136"/>
    </source>
</evidence>
<dbReference type="Pfam" id="PF00067">
    <property type="entry name" value="p450"/>
    <property type="match status" value="1"/>
</dbReference>
<evidence type="ECO:0000256" key="4">
    <source>
        <dbReference type="ARBA" id="ARBA00010617"/>
    </source>
</evidence>
<evidence type="ECO:0008006" key="17">
    <source>
        <dbReference type="Google" id="ProtNLM"/>
    </source>
</evidence>
<gene>
    <name evidence="15" type="ORF">RI129_010422</name>
</gene>
<evidence type="ECO:0000256" key="2">
    <source>
        <dbReference type="ARBA" id="ARBA00004174"/>
    </source>
</evidence>
<dbReference type="GO" id="GO:0005789">
    <property type="term" value="C:endoplasmic reticulum membrane"/>
    <property type="evidence" value="ECO:0007669"/>
    <property type="project" value="UniProtKB-SubCell"/>
</dbReference>
<dbReference type="Proteomes" id="UP001329430">
    <property type="component" value="Chromosome 7"/>
</dbReference>
<dbReference type="GO" id="GO:0005506">
    <property type="term" value="F:iron ion binding"/>
    <property type="evidence" value="ECO:0007669"/>
    <property type="project" value="InterPro"/>
</dbReference>
<comment type="subcellular location">
    <subcellularLocation>
        <location evidence="3">Endoplasmic reticulum membrane</location>
        <topology evidence="3">Peripheral membrane protein</topology>
    </subcellularLocation>
    <subcellularLocation>
        <location evidence="2">Microsome membrane</location>
        <topology evidence="2">Peripheral membrane protein</topology>
    </subcellularLocation>
</comment>
<keyword evidence="7" id="KW-0256">Endoplasmic reticulum</keyword>
<proteinExistence type="inferred from homology"/>
<name>A0AAN7V4J0_9COLE</name>
<evidence type="ECO:0000313" key="15">
    <source>
        <dbReference type="EMBL" id="KAK5641875.1"/>
    </source>
</evidence>
<keyword evidence="6 13" id="KW-0479">Metal-binding</keyword>
<sequence>MILWIILCVIFAFILSITLTSFRYWAKKGVKQSTILQLWTENIQIILQLVVPAVHLSDVYKRFEDERYVGSCFFFMPYLFLRDPELIKQVAIKDFENFVDRFQFVSADVDPLWAKSLFLLRGDEWKRMRATLSPSFTSSKMKGMFGLVKECAENFVRFFEKHRSETESVNLRDAFTRYANDVIASAAFGVTCNSLEDPNNEFYRMGKKAANMSGFWKNLSFIFIYAFPKLSKMVGCQILNKEAERFFRRLVKDNIATREQNGIVRPDMIHLLMEARKGKLKHDESRAMDTGFATIEESSIGKEEKLQNLHLTDEDITGQAVLFFFAGFDTSSTMMSFLAYELAVNPDLQKRLQREIDHTLQQCNGSLTYEALFKMKYLDMVVSETLRKWPNNVVVDRTCTKPYTIEPKREGEKPLHLKKGEVVWLPMYPIHRDPKYYPEPDRFDPERFNDENKSKINPYTYLTFGMGPRSCIGNRFALLETKILFFTLLSKFDVTVVEKTEIPLTLSKKIVSLAPSNGFWVGFRPRQGDSR</sequence>
<dbReference type="InterPro" id="IPR017972">
    <property type="entry name" value="Cyt_P450_CS"/>
</dbReference>
<keyword evidence="11 14" id="KW-0503">Monooxygenase</keyword>